<dbReference type="Proteomes" id="UP000244519">
    <property type="component" value="Chromosome"/>
</dbReference>
<dbReference type="InterPro" id="IPR003959">
    <property type="entry name" value="ATPase_AAA_core"/>
</dbReference>
<dbReference type="PANTHER" id="PTHR43581">
    <property type="entry name" value="ATP/GTP PHOSPHATASE"/>
    <property type="match status" value="1"/>
</dbReference>
<feature type="domain" description="ATPase AAA-type core" evidence="2">
    <location>
        <begin position="451"/>
        <end position="554"/>
    </location>
</feature>
<feature type="compositionally biased region" description="Basic and acidic residues" evidence="1">
    <location>
        <begin position="21"/>
        <end position="34"/>
    </location>
</feature>
<evidence type="ECO:0000259" key="2">
    <source>
        <dbReference type="Pfam" id="PF13304"/>
    </source>
</evidence>
<dbReference type="GO" id="GO:0005524">
    <property type="term" value="F:ATP binding"/>
    <property type="evidence" value="ECO:0007669"/>
    <property type="project" value="InterPro"/>
</dbReference>
<dbReference type="KEGG" id="fso:Fsol_00245"/>
<feature type="region of interest" description="Disordered" evidence="1">
    <location>
        <begin position="842"/>
        <end position="861"/>
    </location>
</feature>
<feature type="region of interest" description="Disordered" evidence="1">
    <location>
        <begin position="1"/>
        <end position="140"/>
    </location>
</feature>
<dbReference type="PANTHER" id="PTHR43581:SF2">
    <property type="entry name" value="EXCINUCLEASE ATPASE SUBUNIT"/>
    <property type="match status" value="1"/>
</dbReference>
<dbReference type="Gene3D" id="3.40.50.300">
    <property type="entry name" value="P-loop containing nucleotide triphosphate hydrolases"/>
    <property type="match status" value="1"/>
</dbReference>
<dbReference type="InterPro" id="IPR027417">
    <property type="entry name" value="P-loop_NTPase"/>
</dbReference>
<dbReference type="InterPro" id="IPR051396">
    <property type="entry name" value="Bact_Antivir_Def_Nuclease"/>
</dbReference>
<dbReference type="Pfam" id="PF13304">
    <property type="entry name" value="AAA_21"/>
    <property type="match status" value="1"/>
</dbReference>
<dbReference type="EMBL" id="CP025989">
    <property type="protein sequence ID" value="AWD33048.1"/>
    <property type="molecule type" value="Genomic_DNA"/>
</dbReference>
<accession>A0A2U8BRT9</accession>
<feature type="compositionally biased region" description="Acidic residues" evidence="1">
    <location>
        <begin position="46"/>
        <end position="65"/>
    </location>
</feature>
<gene>
    <name evidence="3" type="ORF">Fsol_00245</name>
</gene>
<organism evidence="3 4">
    <name type="scientific">Candidatus Fokinia solitaria</name>
    <dbReference type="NCBI Taxonomy" id="1802984"/>
    <lineage>
        <taxon>Bacteria</taxon>
        <taxon>Pseudomonadati</taxon>
        <taxon>Pseudomonadota</taxon>
        <taxon>Alphaproteobacteria</taxon>
        <taxon>Rickettsiales</taxon>
        <taxon>Candidatus Midichloriaceae</taxon>
        <taxon>Candidatus Fokinia</taxon>
    </lineage>
</organism>
<protein>
    <recommendedName>
        <fullName evidence="2">ATPase AAA-type core domain-containing protein</fullName>
    </recommendedName>
</protein>
<evidence type="ECO:0000256" key="1">
    <source>
        <dbReference type="SAM" id="MobiDB-lite"/>
    </source>
</evidence>
<keyword evidence="4" id="KW-1185">Reference proteome</keyword>
<sequence length="861" mass="97513">MDNMDNGTSMEGKDQVNGVKSAEEKAAEAAEETKGASVAENHGVAEEESGADELAEEAEESAEAVEEAKGASVTESPGVAEEESGADELAEEAEGASVTESPGVAEEESGADELAEEAEESAEAAEEVEESAEAQGEDVKSDSFIVKAGTGIFQNDVELVIKRNKESKKSEKSGKKHGDLVVITGVNGVGKTQFLKGISEGKNDFLLTSRSGSSKANAEEGVHRVSTVRGAVECMNFFFDKDWKKKNSAFSNGVHTLERSLFKRTSREYKERVHCILSYVIPPLLSLQDNLHETTNAAQAAAFKEGYNLIAKKFALPAYEDLEHFFKGKNLDASAVNVILMQYFCTQYMRNRENLPHPQRDEYWKIFSNHAYHIHMTHSHLVEIFKKEKKQDGEFIEWAQLEEYIEELVIRENLKERLSSMQSIVDVIQCTMRAGALCEIKKKIDNIKDSKLQNVAFEYKLRDVSDLSHPGIEFDDKNKQLIKFEDLSSGEQVMFELICYAALCKILSVKYLLFDEFDASLNPTLMESYIKNIRDILLENGITVVLTTHNPSTVAVVYPYELWWMERNYNTEDKKYEVTLKNAENEEGRRKAKKQNNKSQDTSKNANDEIFDKRAILQKLAPKFIPSGDAAHLIYNALPGDRKIVFVEGRADVQYLYNKSLVRKSNEKYHFSYLNGAGNVKNICAVLTSLNSGEQAIFERQFIFMLDHDEAGFDSMKGLLSSEDIEFSQIIPSDTNENEETDSEKAKWIERCKKREGILILKKFFCVTTLVPPDNYNFKEHRYRELHYKNCGSKTTEKNSRGYILEDLMREDIKNKEEGREGEAIKRQFDWLDKIVQKYEETHPKSEDDKANNVDEATKDK</sequence>
<dbReference type="CDD" id="cd00267">
    <property type="entry name" value="ABC_ATPase"/>
    <property type="match status" value="1"/>
</dbReference>
<evidence type="ECO:0000313" key="4">
    <source>
        <dbReference type="Proteomes" id="UP000244519"/>
    </source>
</evidence>
<name>A0A2U8BRT9_9RICK</name>
<feature type="compositionally biased region" description="Acidic residues" evidence="1">
    <location>
        <begin position="105"/>
        <end position="136"/>
    </location>
</feature>
<evidence type="ECO:0000313" key="3">
    <source>
        <dbReference type="EMBL" id="AWD33048.1"/>
    </source>
</evidence>
<dbReference type="SUPFAM" id="SSF52540">
    <property type="entry name" value="P-loop containing nucleoside triphosphate hydrolases"/>
    <property type="match status" value="1"/>
</dbReference>
<feature type="region of interest" description="Disordered" evidence="1">
    <location>
        <begin position="581"/>
        <end position="605"/>
    </location>
</feature>
<feature type="compositionally biased region" description="Acidic residues" evidence="1">
    <location>
        <begin position="80"/>
        <end position="94"/>
    </location>
</feature>
<proteinExistence type="predicted"/>
<dbReference type="GO" id="GO:0016887">
    <property type="term" value="F:ATP hydrolysis activity"/>
    <property type="evidence" value="ECO:0007669"/>
    <property type="project" value="InterPro"/>
</dbReference>
<dbReference type="AlphaFoldDB" id="A0A2U8BRT9"/>
<reference evidence="3 4" key="1">
    <citation type="journal article" date="2018" name="Genome Biol. Evol.">
        <title>The Genome Sequence of "Candidatus Fokinia solitaria": Insights on Reductive Evolution in Rickettsiales.</title>
        <authorList>
            <person name="Floriano A.M."/>
            <person name="Castelli M."/>
            <person name="Krenek S."/>
            <person name="Berendonk T.U."/>
            <person name="Bazzocchi C."/>
            <person name="Petroni G."/>
            <person name="Sassera D."/>
        </authorList>
    </citation>
    <scope>NUCLEOTIDE SEQUENCE [LARGE SCALE GENOMIC DNA]</scope>
    <source>
        <strain evidence="3">Rio ETE_ALG 3VII</strain>
    </source>
</reference>